<dbReference type="EMBL" id="CAXAMN010000804">
    <property type="protein sequence ID" value="CAK8990855.1"/>
    <property type="molecule type" value="Genomic_DNA"/>
</dbReference>
<name>A0ABP0HL30_9DINO</name>
<evidence type="ECO:0000313" key="1">
    <source>
        <dbReference type="EMBL" id="CAK8990855.1"/>
    </source>
</evidence>
<accession>A0ABP0HL30</accession>
<feature type="non-terminal residue" evidence="1">
    <location>
        <position position="1"/>
    </location>
</feature>
<protein>
    <submittedName>
        <fullName evidence="1">Uncharacterized protein</fullName>
    </submittedName>
</protein>
<dbReference type="Proteomes" id="UP001642484">
    <property type="component" value="Unassembled WGS sequence"/>
</dbReference>
<sequence>AVAIDGSLDPTVTSDLDHSSLVRLIWLLTRQKPTVSISQLRVKGYSEMNARFRKRHKELVASSSDIQTCLASLKSEATLTKSFVNAAAQAQGFDEQWMVEVIPKGRGRGAKAVAADPAREIATNRSLPDMLRPPMPVAQVRPPPLQVNTPDMEAHPGQTIPLVKMSAAIRPNVMAPPNVAAAAAPKSEIGQEQLVGVEPAAAVEGDANVEAAAAVEPAEAVNVNVPPDSEQLICAICRQLAVMAGNLLNNGGNQASQNQAGAPDNAVVVVPDNAVEADNAGAPDNAEAKVEKQFQSTSVAVDVHTFAALAEFPTNEQGTVDLQGIDEQRRRWGFELDIFFMIDVQCGGRAQVMWTHYLHIAFPFMMNWSLRDMLMALLLRVSFHRAAGRSWLQYVELFAGQGNLSKAAIRAGLSGVSLDKDYGEHQNILTGHGLVLALLALTATVPGALWWTGLPCSSFVILCVSVSQRCAENDFLGDESKDFVLEGNTIGDLSALLQFLAYMVQCNDGMEQPASSVYPETPCCKAVLRHIQAHKTVTYHWCFGGPTLKPLQLWSSKDYMKRMHRERPWIPGGLEALATRDEHGGFTGNKERLRESQMYSPMFGEAVVNALLQG</sequence>
<organism evidence="1 2">
    <name type="scientific">Durusdinium trenchii</name>
    <dbReference type="NCBI Taxonomy" id="1381693"/>
    <lineage>
        <taxon>Eukaryota</taxon>
        <taxon>Sar</taxon>
        <taxon>Alveolata</taxon>
        <taxon>Dinophyceae</taxon>
        <taxon>Suessiales</taxon>
        <taxon>Symbiodiniaceae</taxon>
        <taxon>Durusdinium</taxon>
    </lineage>
</organism>
<reference evidence="1 2" key="1">
    <citation type="submission" date="2024-02" db="EMBL/GenBank/DDBJ databases">
        <authorList>
            <person name="Chen Y."/>
            <person name="Shah S."/>
            <person name="Dougan E. K."/>
            <person name="Thang M."/>
            <person name="Chan C."/>
        </authorList>
    </citation>
    <scope>NUCLEOTIDE SEQUENCE [LARGE SCALE GENOMIC DNA]</scope>
</reference>
<proteinExistence type="predicted"/>
<gene>
    <name evidence="1" type="ORF">CCMP2556_LOCUS2221</name>
</gene>
<comment type="caution">
    <text evidence="1">The sequence shown here is derived from an EMBL/GenBank/DDBJ whole genome shotgun (WGS) entry which is preliminary data.</text>
</comment>
<keyword evidence="2" id="KW-1185">Reference proteome</keyword>
<evidence type="ECO:0000313" key="2">
    <source>
        <dbReference type="Proteomes" id="UP001642484"/>
    </source>
</evidence>